<proteinExistence type="predicted"/>
<dbReference type="eggNOG" id="COG3599">
    <property type="taxonomic scope" value="Bacteria"/>
</dbReference>
<comment type="caution">
    <text evidence="2">The sequence shown here is derived from an EMBL/GenBank/DDBJ whole genome shotgun (WGS) entry which is preliminary data.</text>
</comment>
<dbReference type="PATRIC" id="fig|883066.3.peg.1521"/>
<accession>K9EF62</accession>
<dbReference type="STRING" id="202789.GCA_001457435_00648"/>
<evidence type="ECO:0008006" key="4">
    <source>
        <dbReference type="Google" id="ProtNLM"/>
    </source>
</evidence>
<evidence type="ECO:0000313" key="2">
    <source>
        <dbReference type="EMBL" id="EKU94511.1"/>
    </source>
</evidence>
<keyword evidence="3" id="KW-1185">Reference proteome</keyword>
<dbReference type="AlphaFoldDB" id="K9EF62"/>
<feature type="compositionally biased region" description="Basic and acidic residues" evidence="1">
    <location>
        <begin position="219"/>
        <end position="237"/>
    </location>
</feature>
<dbReference type="Proteomes" id="UP000009888">
    <property type="component" value="Unassembled WGS sequence"/>
</dbReference>
<dbReference type="RefSeq" id="WP_007001663.1">
    <property type="nucleotide sequence ID" value="NZ_JH992956.1"/>
</dbReference>
<dbReference type="EMBL" id="AGWL01000008">
    <property type="protein sequence ID" value="EKU94511.1"/>
    <property type="molecule type" value="Genomic_DNA"/>
</dbReference>
<name>K9EF62_9ACTO</name>
<gene>
    <name evidence="2" type="ORF">HMPREF9233_01458</name>
</gene>
<feature type="region of interest" description="Disordered" evidence="1">
    <location>
        <begin position="185"/>
        <end position="237"/>
    </location>
</feature>
<reference evidence="2 3" key="1">
    <citation type="submission" date="2012-09" db="EMBL/GenBank/DDBJ databases">
        <title>The Genome Sequence of Actinobaculum massiliae ACS-171-V-COL2.</title>
        <authorList>
            <consortium name="The Broad Institute Genome Sequencing Platform"/>
            <person name="Earl A."/>
            <person name="Ward D."/>
            <person name="Feldgarden M."/>
            <person name="Gevers D."/>
            <person name="Saerens B."/>
            <person name="Vaneechoutte M."/>
            <person name="Walker B."/>
            <person name="Young S.K."/>
            <person name="Zeng Q."/>
            <person name="Gargeya S."/>
            <person name="Fitzgerald M."/>
            <person name="Haas B."/>
            <person name="Abouelleil A."/>
            <person name="Alvarado L."/>
            <person name="Arachchi H.M."/>
            <person name="Berlin A."/>
            <person name="Chapman S.B."/>
            <person name="Goldberg J."/>
            <person name="Griggs A."/>
            <person name="Gujja S."/>
            <person name="Hansen M."/>
            <person name="Howarth C."/>
            <person name="Imamovic A."/>
            <person name="Larimer J."/>
            <person name="McCowen C."/>
            <person name="Montmayeur A."/>
            <person name="Murphy C."/>
            <person name="Neiman D."/>
            <person name="Pearson M."/>
            <person name="Priest M."/>
            <person name="Roberts A."/>
            <person name="Saif S."/>
            <person name="Shea T."/>
            <person name="Sisk P."/>
            <person name="Sykes S."/>
            <person name="Wortman J."/>
            <person name="Nusbaum C."/>
            <person name="Birren B."/>
        </authorList>
    </citation>
    <scope>NUCLEOTIDE SEQUENCE [LARGE SCALE GENOMIC DNA]</scope>
    <source>
        <strain evidence="3">ACS-171-V-Col2</strain>
    </source>
</reference>
<evidence type="ECO:0000313" key="3">
    <source>
        <dbReference type="Proteomes" id="UP000009888"/>
    </source>
</evidence>
<dbReference type="HOGENOM" id="CLU_078484_2_0_11"/>
<sequence>MSDNTRARSVMEILDELIAIVDEARSIPMSASVMVNRSEMLDLLTAARDTVPDQMVQADDVLADVDRVQAQARSDAQSIVDSAQEEGARIVTEARARAERLVSEDAITVAARSEAQRIEDEAKIKAERLKEGANSYADSTLAELEGRVAEVARSVEEIAATANSEIDHALSQIYAGRQVIASRKQDSEQAFAVADSREYTEESVFSSRQADAGAPSGAHAREDVSGDEYREDYREDD</sequence>
<organism evidence="2 3">
    <name type="scientific">Actinobaculum massiliense ACS-171-V-Col2</name>
    <dbReference type="NCBI Taxonomy" id="883066"/>
    <lineage>
        <taxon>Bacteria</taxon>
        <taxon>Bacillati</taxon>
        <taxon>Actinomycetota</taxon>
        <taxon>Actinomycetes</taxon>
        <taxon>Actinomycetales</taxon>
        <taxon>Actinomycetaceae</taxon>
        <taxon>Actinobaculum</taxon>
    </lineage>
</organism>
<protein>
    <recommendedName>
        <fullName evidence="4">ATP synthase F0, B subunit</fullName>
    </recommendedName>
</protein>
<evidence type="ECO:0000256" key="1">
    <source>
        <dbReference type="SAM" id="MobiDB-lite"/>
    </source>
</evidence>